<name>G4TKG7_SERID</name>
<dbReference type="InterPro" id="IPR016024">
    <property type="entry name" value="ARM-type_fold"/>
</dbReference>
<sequence>MPTIEVLDDEGNDQDLQQGTLNDLLETLRSTLKVPKHFDDEDWAVGEHGATLIAWRNASNGHLKRLWDHVQKCDNFELQEHFVSIIGTTVPLAGSSAWTKPDSRSIAHNIVNSLGEPTQSQIRAVLLEWVRPAFEATASHTHINMATGSRSQRGPNAPVVYQDDDDNVWKENPGMADVILWCISSLKIQDWEVLWPLLIPPILAYMDDWQAIHRIQGIALARKLIEGAPPELLKRSGIDQLMRLSLETSLLRYGDPQSPTLFKHAMLASLELVDKTTKKDGLERHTRLFALLGDSMIGGTWSFGYREPLLIQASYDVLPNLLDALGVAFVRYLKAIVPQLVHTISSPPEMKVPPTLREAALRCLTKVVDIGASRISYWSGEIISGIAKALVQSGNADASLRQLVGAVLHVLLDKCPDTTKNHLEALKELDPTLRAAFAVDSPLLSK</sequence>
<dbReference type="PANTHER" id="PTHR32226:SF2">
    <property type="entry name" value="TELO2-INTERACTING PROTEIN 2"/>
    <property type="match status" value="1"/>
</dbReference>
<dbReference type="GO" id="GO:0110078">
    <property type="term" value="C:TTT Hsp90 cochaperone complex"/>
    <property type="evidence" value="ECO:0007669"/>
    <property type="project" value="InterPro"/>
</dbReference>
<evidence type="ECO:0000313" key="2">
    <source>
        <dbReference type="EMBL" id="CCA71807.1"/>
    </source>
</evidence>
<comment type="caution">
    <text evidence="2">The sequence shown here is derived from an EMBL/GenBank/DDBJ whole genome shotgun (WGS) entry which is preliminary data.</text>
</comment>
<dbReference type="EMBL" id="CAFZ01000135">
    <property type="protein sequence ID" value="CCA71807.1"/>
    <property type="molecule type" value="Genomic_DNA"/>
</dbReference>
<dbReference type="HOGENOM" id="CLU_046584_0_0_1"/>
<dbReference type="GO" id="GO:0005829">
    <property type="term" value="C:cytosol"/>
    <property type="evidence" value="ECO:0007669"/>
    <property type="project" value="TreeGrafter"/>
</dbReference>
<dbReference type="eggNOG" id="ENOG502S3SJ">
    <property type="taxonomic scope" value="Eukaryota"/>
</dbReference>
<dbReference type="Gene3D" id="1.25.10.10">
    <property type="entry name" value="Leucine-rich Repeat Variant"/>
    <property type="match status" value="1"/>
</dbReference>
<comment type="similarity">
    <text evidence="1">Belongs to the TTI2 family.</text>
</comment>
<keyword evidence="3" id="KW-1185">Reference proteome</keyword>
<dbReference type="InParanoid" id="G4TKG7"/>
<dbReference type="InterPro" id="IPR011989">
    <property type="entry name" value="ARM-like"/>
</dbReference>
<gene>
    <name evidence="2" type="ORF">PIIN_05742</name>
</gene>
<dbReference type="OMA" id="PMASQDY"/>
<reference evidence="2 3" key="1">
    <citation type="journal article" date="2011" name="PLoS Pathog.">
        <title>Endophytic Life Strategies Decoded by Genome and Transcriptome Analyses of the Mutualistic Root Symbiont Piriformospora indica.</title>
        <authorList>
            <person name="Zuccaro A."/>
            <person name="Lahrmann U."/>
            <person name="Guldener U."/>
            <person name="Langen G."/>
            <person name="Pfiffi S."/>
            <person name="Biedenkopf D."/>
            <person name="Wong P."/>
            <person name="Samans B."/>
            <person name="Grimm C."/>
            <person name="Basiewicz M."/>
            <person name="Murat C."/>
            <person name="Martin F."/>
            <person name="Kogel K.H."/>
        </authorList>
    </citation>
    <scope>NUCLEOTIDE SEQUENCE [LARGE SCALE GENOMIC DNA]</scope>
    <source>
        <strain evidence="2 3">DSM 11827</strain>
    </source>
</reference>
<organism evidence="2 3">
    <name type="scientific">Serendipita indica (strain DSM 11827)</name>
    <name type="common">Root endophyte fungus</name>
    <name type="synonym">Piriformospora indica</name>
    <dbReference type="NCBI Taxonomy" id="1109443"/>
    <lineage>
        <taxon>Eukaryota</taxon>
        <taxon>Fungi</taxon>
        <taxon>Dikarya</taxon>
        <taxon>Basidiomycota</taxon>
        <taxon>Agaricomycotina</taxon>
        <taxon>Agaricomycetes</taxon>
        <taxon>Sebacinales</taxon>
        <taxon>Serendipitaceae</taxon>
        <taxon>Serendipita</taxon>
    </lineage>
</organism>
<evidence type="ECO:0000256" key="1">
    <source>
        <dbReference type="ARBA" id="ARBA00034736"/>
    </source>
</evidence>
<accession>G4TKG7</accession>
<proteinExistence type="inferred from homology"/>
<dbReference type="AlphaFoldDB" id="G4TKG7"/>
<dbReference type="GO" id="GO:0005634">
    <property type="term" value="C:nucleus"/>
    <property type="evidence" value="ECO:0007669"/>
    <property type="project" value="TreeGrafter"/>
</dbReference>
<dbReference type="Proteomes" id="UP000007148">
    <property type="component" value="Unassembled WGS sequence"/>
</dbReference>
<protein>
    <submittedName>
        <fullName evidence="2">Uncharacterized protein</fullName>
    </submittedName>
</protein>
<dbReference type="PANTHER" id="PTHR32226">
    <property type="entry name" value="TELO2-INTERACTING PROTEIN 2"/>
    <property type="match status" value="1"/>
</dbReference>
<dbReference type="OrthoDB" id="6417021at2759"/>
<dbReference type="STRING" id="1109443.G4TKG7"/>
<dbReference type="SUPFAM" id="SSF48371">
    <property type="entry name" value="ARM repeat"/>
    <property type="match status" value="1"/>
</dbReference>
<dbReference type="InterPro" id="IPR018870">
    <property type="entry name" value="Tti2"/>
</dbReference>
<dbReference type="Pfam" id="PF10521">
    <property type="entry name" value="Tti2"/>
    <property type="match status" value="1"/>
</dbReference>
<evidence type="ECO:0000313" key="3">
    <source>
        <dbReference type="Proteomes" id="UP000007148"/>
    </source>
</evidence>